<comment type="caution">
    <text evidence="1">The sequence shown here is derived from an EMBL/GenBank/DDBJ whole genome shotgun (WGS) entry which is preliminary data.</text>
</comment>
<dbReference type="Proteomes" id="UP000886819">
    <property type="component" value="Unassembled WGS sequence"/>
</dbReference>
<gene>
    <name evidence="1" type="ORF">IAA66_00050</name>
</gene>
<dbReference type="EMBL" id="DVFI01000001">
    <property type="protein sequence ID" value="HIQ61962.1"/>
    <property type="molecule type" value="Genomic_DNA"/>
</dbReference>
<dbReference type="Gene3D" id="2.60.320.10">
    <property type="entry name" value="N-utilization substance G protein NusG, insert domain"/>
    <property type="match status" value="1"/>
</dbReference>
<organism evidence="1 2">
    <name type="scientific">Candidatus Avichristensenella intestinipullorum</name>
    <dbReference type="NCBI Taxonomy" id="2840693"/>
    <lineage>
        <taxon>Bacteria</taxon>
        <taxon>Bacillati</taxon>
        <taxon>Bacillota</taxon>
        <taxon>Clostridia</taxon>
        <taxon>Candidatus Avichristensenella</taxon>
    </lineage>
</organism>
<evidence type="ECO:0000313" key="1">
    <source>
        <dbReference type="EMBL" id="HIQ61962.1"/>
    </source>
</evidence>
<evidence type="ECO:0000313" key="2">
    <source>
        <dbReference type="Proteomes" id="UP000886819"/>
    </source>
</evidence>
<reference evidence="1" key="1">
    <citation type="submission" date="2020-10" db="EMBL/GenBank/DDBJ databases">
        <authorList>
            <person name="Gilroy R."/>
        </authorList>
    </citation>
    <scope>NUCLEOTIDE SEQUENCE</scope>
    <source>
        <strain evidence="1">ChiHile30-977</strain>
    </source>
</reference>
<sequence>MIRKRDFILIVGILALAAALYGGAALVRGSQRVSDTVLVYVDGELYATIPMDQPQTLRIEQETGEVNIVEIDENGAVMAYSSCKNQLCIEQGAVTRDNWTHRYMGRSIVCLPNRVVIELALEDAEQIQREEDLPDL</sequence>
<dbReference type="AlphaFoldDB" id="A0A9D0YU08"/>
<reference evidence="1" key="2">
    <citation type="journal article" date="2021" name="PeerJ">
        <title>Extensive microbial diversity within the chicken gut microbiome revealed by metagenomics and culture.</title>
        <authorList>
            <person name="Gilroy R."/>
            <person name="Ravi A."/>
            <person name="Getino M."/>
            <person name="Pursley I."/>
            <person name="Horton D.L."/>
            <person name="Alikhan N.F."/>
            <person name="Baker D."/>
            <person name="Gharbi K."/>
            <person name="Hall N."/>
            <person name="Watson M."/>
            <person name="Adriaenssens E.M."/>
            <person name="Foster-Nyarko E."/>
            <person name="Jarju S."/>
            <person name="Secka A."/>
            <person name="Antonio M."/>
            <person name="Oren A."/>
            <person name="Chaudhuri R.R."/>
            <person name="La Ragione R."/>
            <person name="Hildebrand F."/>
            <person name="Pallen M.J."/>
        </authorList>
    </citation>
    <scope>NUCLEOTIDE SEQUENCE</scope>
    <source>
        <strain evidence="1">ChiHile30-977</strain>
    </source>
</reference>
<proteinExistence type="predicted"/>
<dbReference type="InterPro" id="IPR038690">
    <property type="entry name" value="NusG_2_sf"/>
</dbReference>
<accession>A0A9D0YU08</accession>
<protein>
    <submittedName>
        <fullName evidence="1">NusG domain II-containing protein</fullName>
    </submittedName>
</protein>
<dbReference type="Pfam" id="PF07009">
    <property type="entry name" value="NusG_II"/>
    <property type="match status" value="1"/>
</dbReference>
<name>A0A9D0YU08_9FIRM</name>